<feature type="chain" id="PRO_5045182802" evidence="2">
    <location>
        <begin position="29"/>
        <end position="228"/>
    </location>
</feature>
<dbReference type="Gene3D" id="3.40.50.360">
    <property type="match status" value="1"/>
</dbReference>
<gene>
    <name evidence="4" type="ORF">ACFSDA_12025</name>
</gene>
<dbReference type="Pfam" id="PF12682">
    <property type="entry name" value="Flavodoxin_4"/>
    <property type="match status" value="1"/>
</dbReference>
<dbReference type="SUPFAM" id="SSF52218">
    <property type="entry name" value="Flavoproteins"/>
    <property type="match status" value="1"/>
</dbReference>
<keyword evidence="2" id="KW-0732">Signal</keyword>
<feature type="domain" description="Flavodoxin-like" evidence="3">
    <location>
        <begin position="84"/>
        <end position="224"/>
    </location>
</feature>
<evidence type="ECO:0000259" key="3">
    <source>
        <dbReference type="Pfam" id="PF12682"/>
    </source>
</evidence>
<evidence type="ECO:0000256" key="1">
    <source>
        <dbReference type="SAM" id="MobiDB-lite"/>
    </source>
</evidence>
<dbReference type="PROSITE" id="PS51257">
    <property type="entry name" value="PROKAR_LIPOPROTEIN"/>
    <property type="match status" value="1"/>
</dbReference>
<name>A0ABW4PYK6_9MICO</name>
<accession>A0ABW4PYK6</accession>
<evidence type="ECO:0000313" key="4">
    <source>
        <dbReference type="EMBL" id="MFD1835796.1"/>
    </source>
</evidence>
<dbReference type="PANTHER" id="PTHR39201">
    <property type="entry name" value="EXPORTED PROTEIN-RELATED"/>
    <property type="match status" value="1"/>
</dbReference>
<keyword evidence="5" id="KW-1185">Reference proteome</keyword>
<comment type="caution">
    <text evidence="4">The sequence shown here is derived from an EMBL/GenBank/DDBJ whole genome shotgun (WGS) entry which is preliminary data.</text>
</comment>
<evidence type="ECO:0000256" key="2">
    <source>
        <dbReference type="SAM" id="SignalP"/>
    </source>
</evidence>
<reference evidence="5" key="1">
    <citation type="journal article" date="2019" name="Int. J. Syst. Evol. Microbiol.">
        <title>The Global Catalogue of Microorganisms (GCM) 10K type strain sequencing project: providing services to taxonomists for standard genome sequencing and annotation.</title>
        <authorList>
            <consortium name="The Broad Institute Genomics Platform"/>
            <consortium name="The Broad Institute Genome Sequencing Center for Infectious Disease"/>
            <person name="Wu L."/>
            <person name="Ma J."/>
        </authorList>
    </citation>
    <scope>NUCLEOTIDE SEQUENCE [LARGE SCALE GENOMIC DNA]</scope>
    <source>
        <strain evidence="5">JCM 11650</strain>
    </source>
</reference>
<proteinExistence type="predicted"/>
<dbReference type="Proteomes" id="UP001597280">
    <property type="component" value="Unassembled WGS sequence"/>
</dbReference>
<dbReference type="InterPro" id="IPR006311">
    <property type="entry name" value="TAT_signal"/>
</dbReference>
<feature type="signal peptide" evidence="2">
    <location>
        <begin position="1"/>
        <end position="28"/>
    </location>
</feature>
<dbReference type="InterPro" id="IPR008254">
    <property type="entry name" value="Flavodoxin/NO_synth"/>
</dbReference>
<protein>
    <submittedName>
        <fullName evidence="4">Flavodoxin</fullName>
    </submittedName>
</protein>
<dbReference type="InterPro" id="IPR029039">
    <property type="entry name" value="Flavoprotein-like_sf"/>
</dbReference>
<dbReference type="PANTHER" id="PTHR39201:SF1">
    <property type="entry name" value="FLAVODOXIN-LIKE DOMAIN-CONTAINING PROTEIN"/>
    <property type="match status" value="1"/>
</dbReference>
<dbReference type="PROSITE" id="PS51318">
    <property type="entry name" value="TAT"/>
    <property type="match status" value="1"/>
</dbReference>
<evidence type="ECO:0000313" key="5">
    <source>
        <dbReference type="Proteomes" id="UP001597280"/>
    </source>
</evidence>
<dbReference type="RefSeq" id="WP_343904965.1">
    <property type="nucleotide sequence ID" value="NZ_BAAAIS010000003.1"/>
</dbReference>
<sequence length="228" mass="24361">MSGLARRGLLGAMGRAGAIALAAGPALAACSRPDPGSTSTPTTPEEQTVPVTTGPATAPTTLLVYFSRAGENYWEGGRRDLEIGNTQVIAEMIAERLPCRVHEILAADPYPDSYDETVRRNQQEQQEDARPAIDGDLPSLEGIDTILLGSPVWNTRAPMIMRTFLEQTGGLPGMTIRPFLTYAVGEGSVVADYEELCPEARVEDGLALRGEEARDSADAVADWLATFA</sequence>
<dbReference type="EMBL" id="JBHUFL010000003">
    <property type="protein sequence ID" value="MFD1835796.1"/>
    <property type="molecule type" value="Genomic_DNA"/>
</dbReference>
<feature type="region of interest" description="Disordered" evidence="1">
    <location>
        <begin position="30"/>
        <end position="55"/>
    </location>
</feature>
<organism evidence="4 5">
    <name type="scientific">Brachybacterium rhamnosum</name>
    <dbReference type="NCBI Taxonomy" id="173361"/>
    <lineage>
        <taxon>Bacteria</taxon>
        <taxon>Bacillati</taxon>
        <taxon>Actinomycetota</taxon>
        <taxon>Actinomycetes</taxon>
        <taxon>Micrococcales</taxon>
        <taxon>Dermabacteraceae</taxon>
        <taxon>Brachybacterium</taxon>
    </lineage>
</organism>